<evidence type="ECO:0008006" key="2">
    <source>
        <dbReference type="Google" id="ProtNLM"/>
    </source>
</evidence>
<gene>
    <name evidence="1" type="ORF">ENV70_04855</name>
</gene>
<accession>A0A7C6EJ97</accession>
<protein>
    <recommendedName>
        <fullName evidence="2">PorV/PorQ family protein</fullName>
    </recommendedName>
</protein>
<comment type="caution">
    <text evidence="1">The sequence shown here is derived from an EMBL/GenBank/DDBJ whole genome shotgun (WGS) entry which is preliminary data.</text>
</comment>
<organism evidence="1">
    <name type="scientific">candidate division WOR-3 bacterium</name>
    <dbReference type="NCBI Taxonomy" id="2052148"/>
    <lineage>
        <taxon>Bacteria</taxon>
        <taxon>Bacteria division WOR-3</taxon>
    </lineage>
</organism>
<dbReference type="SUPFAM" id="SSF56935">
    <property type="entry name" value="Porins"/>
    <property type="match status" value="1"/>
</dbReference>
<evidence type="ECO:0000313" key="1">
    <source>
        <dbReference type="EMBL" id="HHS62927.1"/>
    </source>
</evidence>
<proteinExistence type="predicted"/>
<sequence length="262" mass="28773">MELILSLFLFQAFERYTVSAHNQALSLACVGTAQGIDALRMNPAGLGLLNKNIIGVGYEYTFTHIEGLQNIFFGFAKPLFYGGFGIGISQFGFEEEKEQGITTAYSIGLNKDFYLGGSADLYLIQNKRTGTGISYGLNLGMLGILSKKWYLGIYGHNLNQPQFGNSEIGTIPASLQAGIGYKPFEDITSEIDLSISDQIIRLHSAGEFSIADFLNLRTGFKTNPNSLSAGLGIVYKKIKIDYACEYFVDLPLNHIIAIILEF</sequence>
<name>A0A7C6EJ97_UNCW3</name>
<reference evidence="1" key="1">
    <citation type="journal article" date="2020" name="mSystems">
        <title>Genome- and Community-Level Interaction Insights into Carbon Utilization and Element Cycling Functions of Hydrothermarchaeota in Hydrothermal Sediment.</title>
        <authorList>
            <person name="Zhou Z."/>
            <person name="Liu Y."/>
            <person name="Xu W."/>
            <person name="Pan J."/>
            <person name="Luo Z.H."/>
            <person name="Li M."/>
        </authorList>
    </citation>
    <scope>NUCLEOTIDE SEQUENCE [LARGE SCALE GENOMIC DNA]</scope>
    <source>
        <strain evidence="1">SpSt-783</strain>
    </source>
</reference>
<dbReference type="Gene3D" id="2.40.160.60">
    <property type="entry name" value="Outer membrane protein transport protein (OMPP1/FadL/TodX)"/>
    <property type="match status" value="1"/>
</dbReference>
<dbReference type="EMBL" id="DTHJ01000099">
    <property type="protein sequence ID" value="HHS62927.1"/>
    <property type="molecule type" value="Genomic_DNA"/>
</dbReference>
<dbReference type="AlphaFoldDB" id="A0A7C6EJ97"/>